<comment type="caution">
    <text evidence="1">The sequence shown here is derived from an EMBL/GenBank/DDBJ whole genome shotgun (WGS) entry which is preliminary data.</text>
</comment>
<organism evidence="1 2">
    <name type="scientific">Spirosoma telluris</name>
    <dbReference type="NCBI Taxonomy" id="2183553"/>
    <lineage>
        <taxon>Bacteria</taxon>
        <taxon>Pseudomonadati</taxon>
        <taxon>Bacteroidota</taxon>
        <taxon>Cytophagia</taxon>
        <taxon>Cytophagales</taxon>
        <taxon>Cytophagaceae</taxon>
        <taxon>Spirosoma</taxon>
    </lineage>
</organism>
<gene>
    <name evidence="1" type="ORF">HMF3257_19760</name>
</gene>
<proteinExistence type="predicted"/>
<evidence type="ECO:0000313" key="1">
    <source>
        <dbReference type="EMBL" id="RAI75838.1"/>
    </source>
</evidence>
<reference evidence="1 2" key="1">
    <citation type="submission" date="2018-06" db="EMBL/GenBank/DDBJ databases">
        <title>Spirosoma sp. HMF3257 Genome sequencing and assembly.</title>
        <authorList>
            <person name="Kang H."/>
            <person name="Cha I."/>
            <person name="Kim H."/>
            <person name="Kang J."/>
            <person name="Joh K."/>
        </authorList>
    </citation>
    <scope>NUCLEOTIDE SEQUENCE [LARGE SCALE GENOMIC DNA]</scope>
    <source>
        <strain evidence="1 2">HMF3257</strain>
    </source>
</reference>
<dbReference type="SUPFAM" id="SSF69635">
    <property type="entry name" value="Type III secretory system chaperone-like"/>
    <property type="match status" value="1"/>
</dbReference>
<dbReference type="AlphaFoldDB" id="A0A327NSX0"/>
<dbReference type="EMBL" id="QLII01000001">
    <property type="protein sequence ID" value="RAI75838.1"/>
    <property type="molecule type" value="Genomic_DNA"/>
</dbReference>
<dbReference type="Proteomes" id="UP000249016">
    <property type="component" value="Unassembled WGS sequence"/>
</dbReference>
<accession>A0A327NSX0</accession>
<dbReference type="RefSeq" id="WP_111344681.1">
    <property type="nucleotide sequence ID" value="NZ_QLII01000001.1"/>
</dbReference>
<dbReference type="CDD" id="cd17036">
    <property type="entry name" value="T3SC_YbjN-like_1"/>
    <property type="match status" value="1"/>
</dbReference>
<dbReference type="Gene3D" id="3.30.1460.10">
    <property type="match status" value="1"/>
</dbReference>
<sequence length="165" mass="19145">MEPIKNPAPARPEDVKAALANEQFNRVHTMIQCYVESIGLTKDQTYGAKNNNWLWKNGSATIEVYIQTITFESGTRRDYLRIFSPLLEVPANNLLGFYRHLLELNDLRLGVKLCIAPNTQTVYATYERDIRGMDYQELTTCIRDLELWADELDDQLKIQFPNWSN</sequence>
<dbReference type="OrthoDB" id="949269at2"/>
<keyword evidence="2" id="KW-1185">Reference proteome</keyword>
<evidence type="ECO:0008006" key="3">
    <source>
        <dbReference type="Google" id="ProtNLM"/>
    </source>
</evidence>
<name>A0A327NSX0_9BACT</name>
<protein>
    <recommendedName>
        <fullName evidence="3">YbjN domain-containing protein</fullName>
    </recommendedName>
</protein>
<evidence type="ECO:0000313" key="2">
    <source>
        <dbReference type="Proteomes" id="UP000249016"/>
    </source>
</evidence>